<sequence length="278" mass="33052">MERLSDTDNNEVHNGKRKYFCSGCPRKFANKTSLIYHKNRVHSQRYRCDKCGSWFGKKVRVRNHFLNAHERVRRRAQSKNHGRSVAGVKERFKIANVEKTNVKCLYCETTFNDFVSLKHHLQLHRNEKLNHKSVACDQCDKVYVTHRQLARHVRVKHSKDISCSDCDAFFRNADTWRNHKIKVHKKLDDGKQCDECLKVFANKNRLSKHIEQVHTSNRDYECQVCESTFPTRKQVSQHKKEVHRNERKFPCDYCSWASKRRNTLAHHKKTKHGHSKIM</sequence>
<reference evidence="1" key="1">
    <citation type="submission" date="2023-04" db="EMBL/GenBank/DDBJ databases">
        <title>A chromosome-level genome assembly of the parasitoid wasp Eretmocerus hayati.</title>
        <authorList>
            <person name="Zhong Y."/>
            <person name="Liu S."/>
            <person name="Liu Y."/>
        </authorList>
    </citation>
    <scope>NUCLEOTIDE SEQUENCE</scope>
    <source>
        <strain evidence="1">ZJU_SS_LIU_2023</strain>
    </source>
</reference>
<evidence type="ECO:0000313" key="1">
    <source>
        <dbReference type="EMBL" id="KAJ8671322.1"/>
    </source>
</evidence>
<organism evidence="1 2">
    <name type="scientific">Eretmocerus hayati</name>
    <dbReference type="NCBI Taxonomy" id="131215"/>
    <lineage>
        <taxon>Eukaryota</taxon>
        <taxon>Metazoa</taxon>
        <taxon>Ecdysozoa</taxon>
        <taxon>Arthropoda</taxon>
        <taxon>Hexapoda</taxon>
        <taxon>Insecta</taxon>
        <taxon>Pterygota</taxon>
        <taxon>Neoptera</taxon>
        <taxon>Endopterygota</taxon>
        <taxon>Hymenoptera</taxon>
        <taxon>Apocrita</taxon>
        <taxon>Proctotrupomorpha</taxon>
        <taxon>Chalcidoidea</taxon>
        <taxon>Aphelinidae</taxon>
        <taxon>Aphelininae</taxon>
        <taxon>Eretmocerus</taxon>
    </lineage>
</organism>
<keyword evidence="2" id="KW-1185">Reference proteome</keyword>
<comment type="caution">
    <text evidence="1">The sequence shown here is derived from an EMBL/GenBank/DDBJ whole genome shotgun (WGS) entry which is preliminary data.</text>
</comment>
<gene>
    <name evidence="1" type="ORF">QAD02_002581</name>
</gene>
<dbReference type="Proteomes" id="UP001239111">
    <property type="component" value="Chromosome 3"/>
</dbReference>
<dbReference type="EMBL" id="CM056743">
    <property type="protein sequence ID" value="KAJ8671322.1"/>
    <property type="molecule type" value="Genomic_DNA"/>
</dbReference>
<accession>A0ACC2NM68</accession>
<proteinExistence type="predicted"/>
<name>A0ACC2NM68_9HYME</name>
<evidence type="ECO:0000313" key="2">
    <source>
        <dbReference type="Proteomes" id="UP001239111"/>
    </source>
</evidence>
<protein>
    <submittedName>
        <fullName evidence="1">Uncharacterized protein</fullName>
    </submittedName>
</protein>